<dbReference type="Gene3D" id="1.10.10.10">
    <property type="entry name" value="Winged helix-like DNA-binding domain superfamily/Winged helix DNA-binding domain"/>
    <property type="match status" value="1"/>
</dbReference>
<reference evidence="12 13" key="1">
    <citation type="submission" date="2018-07" db="EMBL/GenBank/DDBJ databases">
        <title>Anaerosacharophilus polymeroproducens gen. nov. sp. nov., an anaerobic bacterium isolated from salt field.</title>
        <authorList>
            <person name="Kim W."/>
            <person name="Yang S.-H."/>
            <person name="Oh J."/>
            <person name="Lee J.-H."/>
            <person name="Kwon K.K."/>
        </authorList>
    </citation>
    <scope>NUCLEOTIDE SEQUENCE [LARGE SCALE GENOMIC DNA]</scope>
    <source>
        <strain evidence="12 13">MCWD5</strain>
    </source>
</reference>
<evidence type="ECO:0000313" key="12">
    <source>
        <dbReference type="EMBL" id="RDU23909.1"/>
    </source>
</evidence>
<dbReference type="SUPFAM" id="SSF46894">
    <property type="entry name" value="C-terminal effector domain of the bipartite response regulators"/>
    <property type="match status" value="1"/>
</dbReference>
<dbReference type="CDD" id="cd17574">
    <property type="entry name" value="REC_OmpR"/>
    <property type="match status" value="1"/>
</dbReference>
<dbReference type="GO" id="GO:0000156">
    <property type="term" value="F:phosphorelay response regulator activity"/>
    <property type="evidence" value="ECO:0007669"/>
    <property type="project" value="TreeGrafter"/>
</dbReference>
<feature type="DNA-binding region" description="OmpR/PhoB-type" evidence="9">
    <location>
        <begin position="134"/>
        <end position="233"/>
    </location>
</feature>
<protein>
    <recommendedName>
        <fullName evidence="1">Stage 0 sporulation protein A homolog</fullName>
    </recommendedName>
</protein>
<keyword evidence="4" id="KW-0805">Transcription regulation</keyword>
<dbReference type="InterPro" id="IPR016032">
    <property type="entry name" value="Sig_transdc_resp-reg_C-effctor"/>
</dbReference>
<dbReference type="GO" id="GO:0032993">
    <property type="term" value="C:protein-DNA complex"/>
    <property type="evidence" value="ECO:0007669"/>
    <property type="project" value="TreeGrafter"/>
</dbReference>
<proteinExistence type="predicted"/>
<dbReference type="Gene3D" id="3.40.50.2300">
    <property type="match status" value="1"/>
</dbReference>
<dbReference type="InterPro" id="IPR036388">
    <property type="entry name" value="WH-like_DNA-bd_sf"/>
</dbReference>
<evidence type="ECO:0000256" key="3">
    <source>
        <dbReference type="ARBA" id="ARBA00023012"/>
    </source>
</evidence>
<comment type="caution">
    <text evidence="12">The sequence shown here is derived from an EMBL/GenBank/DDBJ whole genome shotgun (WGS) entry which is preliminary data.</text>
</comment>
<evidence type="ECO:0000256" key="1">
    <source>
        <dbReference type="ARBA" id="ARBA00018672"/>
    </source>
</evidence>
<dbReference type="Pfam" id="PF00072">
    <property type="entry name" value="Response_reg"/>
    <property type="match status" value="1"/>
</dbReference>
<feature type="domain" description="OmpR/PhoB-type" evidence="11">
    <location>
        <begin position="134"/>
        <end position="233"/>
    </location>
</feature>
<name>A0A371AWJ9_9FIRM</name>
<dbReference type="SUPFAM" id="SSF52172">
    <property type="entry name" value="CheY-like"/>
    <property type="match status" value="1"/>
</dbReference>
<dbReference type="Proteomes" id="UP000255036">
    <property type="component" value="Unassembled WGS sequence"/>
</dbReference>
<keyword evidence="2 8" id="KW-0597">Phosphoprotein</keyword>
<dbReference type="RefSeq" id="WP_115481342.1">
    <property type="nucleotide sequence ID" value="NZ_QRCT01000016.1"/>
</dbReference>
<evidence type="ECO:0000256" key="2">
    <source>
        <dbReference type="ARBA" id="ARBA00022553"/>
    </source>
</evidence>
<evidence type="ECO:0000259" key="11">
    <source>
        <dbReference type="PROSITE" id="PS51755"/>
    </source>
</evidence>
<dbReference type="CDD" id="cd00383">
    <property type="entry name" value="trans_reg_C"/>
    <property type="match status" value="1"/>
</dbReference>
<evidence type="ECO:0000313" key="13">
    <source>
        <dbReference type="Proteomes" id="UP000255036"/>
    </source>
</evidence>
<dbReference type="SMART" id="SM00448">
    <property type="entry name" value="REC"/>
    <property type="match status" value="1"/>
</dbReference>
<evidence type="ECO:0000256" key="7">
    <source>
        <dbReference type="ARBA" id="ARBA00024867"/>
    </source>
</evidence>
<evidence type="ECO:0000256" key="6">
    <source>
        <dbReference type="ARBA" id="ARBA00023163"/>
    </source>
</evidence>
<evidence type="ECO:0000256" key="5">
    <source>
        <dbReference type="ARBA" id="ARBA00023125"/>
    </source>
</evidence>
<dbReference type="OrthoDB" id="9790442at2"/>
<feature type="modified residue" description="4-aspartylphosphate" evidence="8">
    <location>
        <position position="58"/>
    </location>
</feature>
<dbReference type="AlphaFoldDB" id="A0A371AWJ9"/>
<sequence length="235" mass="26697">MNNILKSKILMVDDNDEIRNLLFNLLKKEGYQSLMTAKNCKEATNCFQNYVPDIVILDIMLPDGDGFSLMRAFRLISDAPVLFLSAKDEDNDRLLGLGLGADDYITKPFLPTELLLRLSAILKRTYLPLHNITTQTLTLGIRNINFSSGVVTTPTQTIALTAKELTLLKKLNDNRGNIVTFDSLSDAVWGENYYGYENTLMVHIRRLREKIEDMPSEPKWLLTFRGLGYKLMKGD</sequence>
<dbReference type="GO" id="GO:0000976">
    <property type="term" value="F:transcription cis-regulatory region binding"/>
    <property type="evidence" value="ECO:0007669"/>
    <property type="project" value="TreeGrafter"/>
</dbReference>
<accession>A0A371AWJ9</accession>
<dbReference type="EMBL" id="QRCT01000016">
    <property type="protein sequence ID" value="RDU23909.1"/>
    <property type="molecule type" value="Genomic_DNA"/>
</dbReference>
<dbReference type="InterPro" id="IPR011006">
    <property type="entry name" value="CheY-like_superfamily"/>
</dbReference>
<keyword evidence="3" id="KW-0902">Two-component regulatory system</keyword>
<dbReference type="SMART" id="SM00862">
    <property type="entry name" value="Trans_reg_C"/>
    <property type="match status" value="1"/>
</dbReference>
<dbReference type="InterPro" id="IPR039420">
    <property type="entry name" value="WalR-like"/>
</dbReference>
<evidence type="ECO:0000259" key="10">
    <source>
        <dbReference type="PROSITE" id="PS50110"/>
    </source>
</evidence>
<keyword evidence="13" id="KW-1185">Reference proteome</keyword>
<evidence type="ECO:0000256" key="9">
    <source>
        <dbReference type="PROSITE-ProRule" id="PRU01091"/>
    </source>
</evidence>
<dbReference type="PROSITE" id="PS50110">
    <property type="entry name" value="RESPONSE_REGULATORY"/>
    <property type="match status" value="1"/>
</dbReference>
<gene>
    <name evidence="12" type="ORF">DWV06_06330</name>
</gene>
<dbReference type="InterPro" id="IPR001867">
    <property type="entry name" value="OmpR/PhoB-type_DNA-bd"/>
</dbReference>
<keyword evidence="5 9" id="KW-0238">DNA-binding</keyword>
<dbReference type="PANTHER" id="PTHR48111">
    <property type="entry name" value="REGULATOR OF RPOS"/>
    <property type="match status" value="1"/>
</dbReference>
<comment type="function">
    <text evidence="7">May play the central regulatory role in sporulation. It may be an element of the effector pathway responsible for the activation of sporulation genes in response to nutritional stress. Spo0A may act in concert with spo0H (a sigma factor) to control the expression of some genes that are critical to the sporulation process.</text>
</comment>
<dbReference type="GO" id="GO:0006355">
    <property type="term" value="P:regulation of DNA-templated transcription"/>
    <property type="evidence" value="ECO:0007669"/>
    <property type="project" value="InterPro"/>
</dbReference>
<feature type="domain" description="Response regulatory" evidence="10">
    <location>
        <begin position="8"/>
        <end position="122"/>
    </location>
</feature>
<evidence type="ECO:0000256" key="8">
    <source>
        <dbReference type="PROSITE-ProRule" id="PRU00169"/>
    </source>
</evidence>
<dbReference type="Gene3D" id="6.10.250.690">
    <property type="match status" value="1"/>
</dbReference>
<dbReference type="PANTHER" id="PTHR48111:SF40">
    <property type="entry name" value="PHOSPHATE REGULON TRANSCRIPTIONAL REGULATORY PROTEIN PHOB"/>
    <property type="match status" value="1"/>
</dbReference>
<dbReference type="GO" id="GO:0005829">
    <property type="term" value="C:cytosol"/>
    <property type="evidence" value="ECO:0007669"/>
    <property type="project" value="TreeGrafter"/>
</dbReference>
<dbReference type="Pfam" id="PF00486">
    <property type="entry name" value="Trans_reg_C"/>
    <property type="match status" value="1"/>
</dbReference>
<keyword evidence="6" id="KW-0804">Transcription</keyword>
<dbReference type="PROSITE" id="PS51755">
    <property type="entry name" value="OMPR_PHOB"/>
    <property type="match status" value="1"/>
</dbReference>
<evidence type="ECO:0000256" key="4">
    <source>
        <dbReference type="ARBA" id="ARBA00023015"/>
    </source>
</evidence>
<organism evidence="12 13">
    <name type="scientific">Anaerosacchariphilus polymeriproducens</name>
    <dbReference type="NCBI Taxonomy" id="1812858"/>
    <lineage>
        <taxon>Bacteria</taxon>
        <taxon>Bacillati</taxon>
        <taxon>Bacillota</taxon>
        <taxon>Clostridia</taxon>
        <taxon>Lachnospirales</taxon>
        <taxon>Lachnospiraceae</taxon>
        <taxon>Anaerosacchariphilus</taxon>
    </lineage>
</organism>
<dbReference type="InterPro" id="IPR001789">
    <property type="entry name" value="Sig_transdc_resp-reg_receiver"/>
</dbReference>